<comment type="caution">
    <text evidence="1">The sequence shown here is derived from an EMBL/GenBank/DDBJ whole genome shotgun (WGS) entry which is preliminary data.</text>
</comment>
<reference evidence="1" key="1">
    <citation type="submission" date="2023-03" db="EMBL/GenBank/DDBJ databases">
        <title>Massive genome expansion in bonnet fungi (Mycena s.s.) driven by repeated elements and novel gene families across ecological guilds.</title>
        <authorList>
            <consortium name="Lawrence Berkeley National Laboratory"/>
            <person name="Harder C.B."/>
            <person name="Miyauchi S."/>
            <person name="Viragh M."/>
            <person name="Kuo A."/>
            <person name="Thoen E."/>
            <person name="Andreopoulos B."/>
            <person name="Lu D."/>
            <person name="Skrede I."/>
            <person name="Drula E."/>
            <person name="Henrissat B."/>
            <person name="Morin E."/>
            <person name="Kohler A."/>
            <person name="Barry K."/>
            <person name="LaButti K."/>
            <person name="Morin E."/>
            <person name="Salamov A."/>
            <person name="Lipzen A."/>
            <person name="Mereny Z."/>
            <person name="Hegedus B."/>
            <person name="Baldrian P."/>
            <person name="Stursova M."/>
            <person name="Weitz H."/>
            <person name="Taylor A."/>
            <person name="Grigoriev I.V."/>
            <person name="Nagy L.G."/>
            <person name="Martin F."/>
            <person name="Kauserud H."/>
        </authorList>
    </citation>
    <scope>NUCLEOTIDE SEQUENCE</scope>
    <source>
        <strain evidence="1">CBHHK182m</strain>
    </source>
</reference>
<name>A0AAD7HHS5_9AGAR</name>
<protein>
    <recommendedName>
        <fullName evidence="3">HNH nuclease domain-containing protein</fullName>
    </recommendedName>
</protein>
<gene>
    <name evidence="1" type="ORF">B0H16DRAFT_1336149</name>
</gene>
<sequence>MLPPIPPFDQAPLLNAYRLVLAPESDAVQHYSNCQAQSKAVKDAAVNNVLESRVLGFLFPAPWNLRHILGDTPLTRLATEVASAQGNGEIYDLGRKYIDYFIRSFRNTTVPLRPPSSHPSPPAMDNLEDMINEAMEISAPDHRSTRTRALARDGYHCMFTNSIDRASFHKHNAIKELGKKTGAATRLIQTCSIFNESVLQPNADDLPPPRRRNAEGTLGILKTFGLGDLVERLTTSNPNDIASASGVHDLLNVVSLYADLHVLFAGLNLAFEPTDELNTYDILFTYPEDAVGYFGLKNRVTLTNFAALPRFAQSSSQLEQLPLPDPRLLARQAACVRVAHMSGAARALDELDWEAEETVVLASDGGSANLLMPFCNK</sequence>
<proteinExistence type="predicted"/>
<accession>A0AAD7HHS5</accession>
<evidence type="ECO:0008006" key="3">
    <source>
        <dbReference type="Google" id="ProtNLM"/>
    </source>
</evidence>
<evidence type="ECO:0000313" key="2">
    <source>
        <dbReference type="Proteomes" id="UP001215598"/>
    </source>
</evidence>
<keyword evidence="2" id="KW-1185">Reference proteome</keyword>
<evidence type="ECO:0000313" key="1">
    <source>
        <dbReference type="EMBL" id="KAJ7720162.1"/>
    </source>
</evidence>
<dbReference type="AlphaFoldDB" id="A0AAD7HHS5"/>
<dbReference type="EMBL" id="JARKIB010000243">
    <property type="protein sequence ID" value="KAJ7720162.1"/>
    <property type="molecule type" value="Genomic_DNA"/>
</dbReference>
<dbReference type="Proteomes" id="UP001215598">
    <property type="component" value="Unassembled WGS sequence"/>
</dbReference>
<organism evidence="1 2">
    <name type="scientific">Mycena metata</name>
    <dbReference type="NCBI Taxonomy" id="1033252"/>
    <lineage>
        <taxon>Eukaryota</taxon>
        <taxon>Fungi</taxon>
        <taxon>Dikarya</taxon>
        <taxon>Basidiomycota</taxon>
        <taxon>Agaricomycotina</taxon>
        <taxon>Agaricomycetes</taxon>
        <taxon>Agaricomycetidae</taxon>
        <taxon>Agaricales</taxon>
        <taxon>Marasmiineae</taxon>
        <taxon>Mycenaceae</taxon>
        <taxon>Mycena</taxon>
    </lineage>
</organism>